<dbReference type="AlphaFoldDB" id="A0A438CHG9"/>
<evidence type="ECO:0000313" key="1">
    <source>
        <dbReference type="EMBL" id="RVW22585.1"/>
    </source>
</evidence>
<sequence length="133" mass="14998">MSSRGHTLTCSGFTYRSPPIGLTSCHRQGLFARRLVRKLGCIPKKGGNGESTSTTLTSMMLALKQLFPPTDRPNSGLHRRTQDAVFSGCFFEYHQIPMHPPDEEKTVFITLHRLYCYKVMPFDSKTLGPFTND</sequence>
<name>A0A438CHG9_VITVI</name>
<accession>A0A438CHG9</accession>
<organism evidence="1 2">
    <name type="scientific">Vitis vinifera</name>
    <name type="common">Grape</name>
    <dbReference type="NCBI Taxonomy" id="29760"/>
    <lineage>
        <taxon>Eukaryota</taxon>
        <taxon>Viridiplantae</taxon>
        <taxon>Streptophyta</taxon>
        <taxon>Embryophyta</taxon>
        <taxon>Tracheophyta</taxon>
        <taxon>Spermatophyta</taxon>
        <taxon>Magnoliopsida</taxon>
        <taxon>eudicotyledons</taxon>
        <taxon>Gunneridae</taxon>
        <taxon>Pentapetalae</taxon>
        <taxon>rosids</taxon>
        <taxon>Vitales</taxon>
        <taxon>Vitaceae</taxon>
        <taxon>Viteae</taxon>
        <taxon>Vitis</taxon>
    </lineage>
</organism>
<dbReference type="InterPro" id="IPR043502">
    <property type="entry name" value="DNA/RNA_pol_sf"/>
</dbReference>
<dbReference type="Gene3D" id="3.10.10.10">
    <property type="entry name" value="HIV Type 1 Reverse Transcriptase, subunit A, domain 1"/>
    <property type="match status" value="1"/>
</dbReference>
<dbReference type="SUPFAM" id="SSF56672">
    <property type="entry name" value="DNA/RNA polymerases"/>
    <property type="match status" value="1"/>
</dbReference>
<reference evidence="1 2" key="1">
    <citation type="journal article" date="2018" name="PLoS Genet.">
        <title>Population sequencing reveals clonal diversity and ancestral inbreeding in the grapevine cultivar Chardonnay.</title>
        <authorList>
            <person name="Roach M.J."/>
            <person name="Johnson D.L."/>
            <person name="Bohlmann J."/>
            <person name="van Vuuren H.J."/>
            <person name="Jones S.J."/>
            <person name="Pretorius I.S."/>
            <person name="Schmidt S.A."/>
            <person name="Borneman A.R."/>
        </authorList>
    </citation>
    <scope>NUCLEOTIDE SEQUENCE [LARGE SCALE GENOMIC DNA]</scope>
    <source>
        <strain evidence="2">cv. Chardonnay</strain>
        <tissue evidence="1">Leaf</tissue>
    </source>
</reference>
<proteinExistence type="predicted"/>
<protein>
    <submittedName>
        <fullName evidence="1">Uncharacterized protein</fullName>
    </submittedName>
</protein>
<gene>
    <name evidence="1" type="ORF">CK203_098994</name>
</gene>
<dbReference type="EMBL" id="QGNW01002227">
    <property type="protein sequence ID" value="RVW22585.1"/>
    <property type="molecule type" value="Genomic_DNA"/>
</dbReference>
<evidence type="ECO:0000313" key="2">
    <source>
        <dbReference type="Proteomes" id="UP000288805"/>
    </source>
</evidence>
<dbReference type="Proteomes" id="UP000288805">
    <property type="component" value="Unassembled WGS sequence"/>
</dbReference>
<comment type="caution">
    <text evidence="1">The sequence shown here is derived from an EMBL/GenBank/DDBJ whole genome shotgun (WGS) entry which is preliminary data.</text>
</comment>